<dbReference type="SMART" id="SM00387">
    <property type="entry name" value="HATPase_c"/>
    <property type="match status" value="1"/>
</dbReference>
<evidence type="ECO:0000256" key="4">
    <source>
        <dbReference type="ARBA" id="ARBA00022475"/>
    </source>
</evidence>
<evidence type="ECO:0000256" key="10">
    <source>
        <dbReference type="ARBA" id="ARBA00022840"/>
    </source>
</evidence>
<evidence type="ECO:0000256" key="9">
    <source>
        <dbReference type="ARBA" id="ARBA00022777"/>
    </source>
</evidence>
<dbReference type="Pfam" id="PF02518">
    <property type="entry name" value="HATPase_c"/>
    <property type="match status" value="1"/>
</dbReference>
<protein>
    <recommendedName>
        <fullName evidence="3">histidine kinase</fullName>
        <ecNumber evidence="3">2.7.13.3</ecNumber>
    </recommendedName>
</protein>
<dbReference type="AlphaFoldDB" id="A0A7X3FH04"/>
<dbReference type="InterPro" id="IPR036890">
    <property type="entry name" value="HATPase_C_sf"/>
</dbReference>
<comment type="subcellular location">
    <subcellularLocation>
        <location evidence="2">Cell membrane</location>
        <topology evidence="2">Multi-pass membrane protein</topology>
    </subcellularLocation>
</comment>
<dbReference type="OrthoDB" id="9776552at2"/>
<evidence type="ECO:0000313" key="18">
    <source>
        <dbReference type="Proteomes" id="UP000490800"/>
    </source>
</evidence>
<dbReference type="InterPro" id="IPR050640">
    <property type="entry name" value="Bact_2-comp_sensor_kinase"/>
</dbReference>
<keyword evidence="8" id="KW-0547">Nucleotide-binding</keyword>
<evidence type="ECO:0000256" key="7">
    <source>
        <dbReference type="ARBA" id="ARBA00022692"/>
    </source>
</evidence>
<dbReference type="GO" id="GO:0005886">
    <property type="term" value="C:plasma membrane"/>
    <property type="evidence" value="ECO:0007669"/>
    <property type="project" value="UniProtKB-SubCell"/>
</dbReference>
<dbReference type="Gene3D" id="6.10.340.10">
    <property type="match status" value="1"/>
</dbReference>
<dbReference type="PANTHER" id="PTHR34220:SF7">
    <property type="entry name" value="SENSOR HISTIDINE KINASE YPDA"/>
    <property type="match status" value="1"/>
</dbReference>
<evidence type="ECO:0000313" key="17">
    <source>
        <dbReference type="EMBL" id="MVO99578.1"/>
    </source>
</evidence>
<keyword evidence="5" id="KW-0597">Phosphoprotein</keyword>
<dbReference type="Pfam" id="PF06580">
    <property type="entry name" value="His_kinase"/>
    <property type="match status" value="1"/>
</dbReference>
<dbReference type="EMBL" id="RHLK01000003">
    <property type="protein sequence ID" value="MVO99578.1"/>
    <property type="molecule type" value="Genomic_DNA"/>
</dbReference>
<feature type="transmembrane region" description="Helical" evidence="14">
    <location>
        <begin position="35"/>
        <end position="55"/>
    </location>
</feature>
<dbReference type="SMART" id="SM00304">
    <property type="entry name" value="HAMP"/>
    <property type="match status" value="1"/>
</dbReference>
<dbReference type="InterPro" id="IPR005467">
    <property type="entry name" value="His_kinase_dom"/>
</dbReference>
<dbReference type="InterPro" id="IPR033479">
    <property type="entry name" value="dCache_1"/>
</dbReference>
<organism evidence="17 18">
    <name type="scientific">Paenibacillus lutrae</name>
    <dbReference type="NCBI Taxonomy" id="2078573"/>
    <lineage>
        <taxon>Bacteria</taxon>
        <taxon>Bacillati</taxon>
        <taxon>Bacillota</taxon>
        <taxon>Bacilli</taxon>
        <taxon>Bacillales</taxon>
        <taxon>Paenibacillaceae</taxon>
        <taxon>Paenibacillus</taxon>
    </lineage>
</organism>
<keyword evidence="11 14" id="KW-1133">Transmembrane helix</keyword>
<evidence type="ECO:0000256" key="2">
    <source>
        <dbReference type="ARBA" id="ARBA00004651"/>
    </source>
</evidence>
<accession>A0A7X3FH04</accession>
<evidence type="ECO:0000256" key="12">
    <source>
        <dbReference type="ARBA" id="ARBA00023012"/>
    </source>
</evidence>
<keyword evidence="6" id="KW-0808">Transferase</keyword>
<dbReference type="Pfam" id="PF02743">
    <property type="entry name" value="dCache_1"/>
    <property type="match status" value="1"/>
</dbReference>
<sequence length="613" mass="69364">MQSVGIPGFHGGRCGMKGAGRLLQFYRGLKISQKLLLSYILLILLPTVTISAISYQKTSKMLIDRVVESTKQSFEQANTFISYKLNNVKDVSSILYMNRSITEILGKSETGYSLGQQIDDYQKLSDIILSAYNSREIYSIRLFVDKDRVFLKDNITILDMATIKDTEWYKEMADNQESIYCRPTYEHDYKDVRGVQKIISCIRPLQSYDYSGEWMGVLSIDIAENSISEIIDRTNITHEGQVYLLDKKGRVVSATDKALVGTVLGDEQKKELRISANAPGSATIVRKPVEGTGWELVAVIPQEEITAQSSQLAQYLLLLFVIVTVLAVLTAFAVSRGITRRIRLLIRHVGNIEAEKWTYRMKVDSSDEVGMLQQHFNRMSENMRNLIQEKYKAEVAKKSAELRALQAQINPHFLYNTLELIHWMAMKHKAQDISDIVGRLAKFFRLSLSKGKDVIYIRDEIEHVKTYLEIQNRRFSGKVDYTFEVGPGLEDIATVKLILQPLVENAILHGIQEKEEKRGIILVACWREGGLVKFVVEDDGVGMTEEQVRKITLETLTGAGGYGVHNVAQKIRLYYGDQYGLVYESMPGEGTKVTITFPAIPYGQLDSSTEEPS</sequence>
<reference evidence="17 18" key="1">
    <citation type="journal article" date="2019" name="Microorganisms">
        <title>Paenibacillus lutrae sp. nov., A Chitinolytic Species Isolated from A River Otter in Castril Natural Park, Granada, Spain.</title>
        <authorList>
            <person name="Rodriguez M."/>
            <person name="Reina J.C."/>
            <person name="Bejar V."/>
            <person name="Llamas I."/>
        </authorList>
    </citation>
    <scope>NUCLEOTIDE SEQUENCE [LARGE SCALE GENOMIC DNA]</scope>
    <source>
        <strain evidence="17 18">N10</strain>
    </source>
</reference>
<keyword evidence="13 14" id="KW-0472">Membrane</keyword>
<dbReference type="GO" id="GO:0000155">
    <property type="term" value="F:phosphorelay sensor kinase activity"/>
    <property type="evidence" value="ECO:0007669"/>
    <property type="project" value="InterPro"/>
</dbReference>
<dbReference type="InterPro" id="IPR003660">
    <property type="entry name" value="HAMP_dom"/>
</dbReference>
<evidence type="ECO:0000256" key="6">
    <source>
        <dbReference type="ARBA" id="ARBA00022679"/>
    </source>
</evidence>
<feature type="domain" description="Histidine kinase" evidence="15">
    <location>
        <begin position="426"/>
        <end position="601"/>
    </location>
</feature>
<dbReference type="CDD" id="cd06225">
    <property type="entry name" value="HAMP"/>
    <property type="match status" value="1"/>
</dbReference>
<dbReference type="EC" id="2.7.13.3" evidence="3"/>
<evidence type="ECO:0000259" key="16">
    <source>
        <dbReference type="PROSITE" id="PS50885"/>
    </source>
</evidence>
<dbReference type="InterPro" id="IPR010559">
    <property type="entry name" value="Sig_transdc_His_kin_internal"/>
</dbReference>
<dbReference type="PANTHER" id="PTHR34220">
    <property type="entry name" value="SENSOR HISTIDINE KINASE YPDA"/>
    <property type="match status" value="1"/>
</dbReference>
<keyword evidence="12" id="KW-0902">Two-component regulatory system</keyword>
<feature type="domain" description="HAMP" evidence="16">
    <location>
        <begin position="336"/>
        <end position="388"/>
    </location>
</feature>
<keyword evidence="9" id="KW-0418">Kinase</keyword>
<dbReference type="Gene3D" id="3.30.565.10">
    <property type="entry name" value="Histidine kinase-like ATPase, C-terminal domain"/>
    <property type="match status" value="1"/>
</dbReference>
<dbReference type="GO" id="GO:0005524">
    <property type="term" value="F:ATP binding"/>
    <property type="evidence" value="ECO:0007669"/>
    <property type="project" value="UniProtKB-KW"/>
</dbReference>
<dbReference type="PROSITE" id="PS50885">
    <property type="entry name" value="HAMP"/>
    <property type="match status" value="1"/>
</dbReference>
<feature type="transmembrane region" description="Helical" evidence="14">
    <location>
        <begin position="312"/>
        <end position="334"/>
    </location>
</feature>
<gene>
    <name evidence="17" type="ORF">EDM21_08555</name>
</gene>
<dbReference type="SUPFAM" id="SSF158472">
    <property type="entry name" value="HAMP domain-like"/>
    <property type="match status" value="1"/>
</dbReference>
<dbReference type="Proteomes" id="UP000490800">
    <property type="component" value="Unassembled WGS sequence"/>
</dbReference>
<evidence type="ECO:0000256" key="1">
    <source>
        <dbReference type="ARBA" id="ARBA00000085"/>
    </source>
</evidence>
<keyword evidence="18" id="KW-1185">Reference proteome</keyword>
<name>A0A7X3FH04_9BACL</name>
<evidence type="ECO:0000256" key="5">
    <source>
        <dbReference type="ARBA" id="ARBA00022553"/>
    </source>
</evidence>
<dbReference type="PROSITE" id="PS50109">
    <property type="entry name" value="HIS_KIN"/>
    <property type="match status" value="1"/>
</dbReference>
<evidence type="ECO:0000256" key="11">
    <source>
        <dbReference type="ARBA" id="ARBA00022989"/>
    </source>
</evidence>
<keyword evidence="7 14" id="KW-0812">Transmembrane</keyword>
<dbReference type="SUPFAM" id="SSF55874">
    <property type="entry name" value="ATPase domain of HSP90 chaperone/DNA topoisomerase II/histidine kinase"/>
    <property type="match status" value="1"/>
</dbReference>
<proteinExistence type="predicted"/>
<keyword evidence="4" id="KW-1003">Cell membrane</keyword>
<evidence type="ECO:0000256" key="14">
    <source>
        <dbReference type="SAM" id="Phobius"/>
    </source>
</evidence>
<dbReference type="InterPro" id="IPR004358">
    <property type="entry name" value="Sig_transdc_His_kin-like_C"/>
</dbReference>
<evidence type="ECO:0000259" key="15">
    <source>
        <dbReference type="PROSITE" id="PS50109"/>
    </source>
</evidence>
<dbReference type="Gene3D" id="3.30.450.20">
    <property type="entry name" value="PAS domain"/>
    <property type="match status" value="1"/>
</dbReference>
<evidence type="ECO:0000256" key="8">
    <source>
        <dbReference type="ARBA" id="ARBA00022741"/>
    </source>
</evidence>
<comment type="caution">
    <text evidence="17">The sequence shown here is derived from an EMBL/GenBank/DDBJ whole genome shotgun (WGS) entry which is preliminary data.</text>
</comment>
<dbReference type="CDD" id="cd12912">
    <property type="entry name" value="PDC2_MCP_like"/>
    <property type="match status" value="1"/>
</dbReference>
<comment type="catalytic activity">
    <reaction evidence="1">
        <text>ATP + protein L-histidine = ADP + protein N-phospho-L-histidine.</text>
        <dbReference type="EC" id="2.7.13.3"/>
    </reaction>
</comment>
<evidence type="ECO:0000256" key="3">
    <source>
        <dbReference type="ARBA" id="ARBA00012438"/>
    </source>
</evidence>
<keyword evidence="10" id="KW-0067">ATP-binding</keyword>
<dbReference type="InterPro" id="IPR003594">
    <property type="entry name" value="HATPase_dom"/>
</dbReference>
<dbReference type="PRINTS" id="PR00344">
    <property type="entry name" value="BCTRLSENSOR"/>
</dbReference>
<dbReference type="Pfam" id="PF00672">
    <property type="entry name" value="HAMP"/>
    <property type="match status" value="1"/>
</dbReference>
<evidence type="ECO:0000256" key="13">
    <source>
        <dbReference type="ARBA" id="ARBA00023136"/>
    </source>
</evidence>